<evidence type="ECO:0000313" key="1">
    <source>
        <dbReference type="EMBL" id="MEQ2209505.1"/>
    </source>
</evidence>
<keyword evidence="2" id="KW-1185">Reference proteome</keyword>
<organism evidence="1 2">
    <name type="scientific">Xenoophorus captivus</name>
    <dbReference type="NCBI Taxonomy" id="1517983"/>
    <lineage>
        <taxon>Eukaryota</taxon>
        <taxon>Metazoa</taxon>
        <taxon>Chordata</taxon>
        <taxon>Craniata</taxon>
        <taxon>Vertebrata</taxon>
        <taxon>Euteleostomi</taxon>
        <taxon>Actinopterygii</taxon>
        <taxon>Neopterygii</taxon>
        <taxon>Teleostei</taxon>
        <taxon>Neoteleostei</taxon>
        <taxon>Acanthomorphata</taxon>
        <taxon>Ovalentaria</taxon>
        <taxon>Atherinomorphae</taxon>
        <taxon>Cyprinodontiformes</taxon>
        <taxon>Goodeidae</taxon>
        <taxon>Xenoophorus</taxon>
    </lineage>
</organism>
<gene>
    <name evidence="1" type="ORF">XENOCAPTIV_031009</name>
</gene>
<comment type="caution">
    <text evidence="1">The sequence shown here is derived from an EMBL/GenBank/DDBJ whole genome shotgun (WGS) entry which is preliminary data.</text>
</comment>
<dbReference type="Proteomes" id="UP001434883">
    <property type="component" value="Unassembled WGS sequence"/>
</dbReference>
<evidence type="ECO:0008006" key="3">
    <source>
        <dbReference type="Google" id="ProtNLM"/>
    </source>
</evidence>
<sequence>MAEIHVNSKTAFNSWKYRQYFTFAEVKGKNVHVICKLCPGTKKLSMSMTSNSNLTKHLTSCLPSTTLVANNLSPAAASASSNIPTPSKQKRLDFSGQQLVTYNFQMLSLNFQHSLPSPPYTEGQ</sequence>
<accession>A0ABV0RMU7</accession>
<dbReference type="EMBL" id="JAHRIN010051407">
    <property type="protein sequence ID" value="MEQ2209505.1"/>
    <property type="molecule type" value="Genomic_DNA"/>
</dbReference>
<name>A0ABV0RMU7_9TELE</name>
<proteinExistence type="predicted"/>
<evidence type="ECO:0000313" key="2">
    <source>
        <dbReference type="Proteomes" id="UP001434883"/>
    </source>
</evidence>
<reference evidence="1 2" key="1">
    <citation type="submission" date="2021-06" db="EMBL/GenBank/DDBJ databases">
        <authorList>
            <person name="Palmer J.M."/>
        </authorList>
    </citation>
    <scope>NUCLEOTIDE SEQUENCE [LARGE SCALE GENOMIC DNA]</scope>
    <source>
        <strain evidence="1 2">XC_2019</strain>
        <tissue evidence="1">Muscle</tissue>
    </source>
</reference>
<protein>
    <recommendedName>
        <fullName evidence="3">BED-type domain-containing protein</fullName>
    </recommendedName>
</protein>